<protein>
    <submittedName>
        <fullName evidence="3">Uncharacterized protein</fullName>
    </submittedName>
</protein>
<feature type="transmembrane region" description="Helical" evidence="1">
    <location>
        <begin position="469"/>
        <end position="488"/>
    </location>
</feature>
<proteinExistence type="predicted"/>
<evidence type="ECO:0000256" key="1">
    <source>
        <dbReference type="SAM" id="Phobius"/>
    </source>
</evidence>
<keyword evidence="2" id="KW-0732">Signal</keyword>
<feature type="chain" id="PRO_5045039132" evidence="2">
    <location>
        <begin position="21"/>
        <end position="819"/>
    </location>
</feature>
<dbReference type="Proteomes" id="UP001642540">
    <property type="component" value="Unassembled WGS sequence"/>
</dbReference>
<sequence length="819" mass="94207">MFSNFIFLVIFPYQVTFSNSEVYNVVTGSFEKLLRTAKIPNESIDQRLFPPTPNKIPVPTTNLNEFLIPFRNCFVILTNFQGVDLLPTKYPIIIREPKIALLRSGNINNFILVHKTMQPSVNSSDFHSACTSSLFSDADSNPCIALKYEDFMRKTKPLKCQVNINLYPQDYLLTYPNQLKMPLNTASYIKFPLTFHHNLTYNSRIKASSQPFNFLITNDTNEPLLQEKLAFWIYSFAHNPYNYDVQLTPSRDLFLHVSTEFLGNKQTIVSIATVTMDILTKNVLKDSVSLHKIPFEFFKLPLESITLKAAAPYTNNVVNVNDNFRYKGPVIRKLSDKIRRIVCNKNPYSFVSYFKLVSSDFYKTSVLNNLVNELAIMVTQMIIPNATFVYNHHLNPCKNIALMPILTEYNYLYHSGIKVNVKTFEPHKFANLPLQMNNPMKSLKFISCGKPTQKSFGFSEFVTIFQWDVWLIIVIIILLLFPIVFYTVEMTHIKLSPGDTESKNSQSKFSFNLFLQPFVILLEEGEAFTENNLQLSGLRWMLGSLLLAATVLSNAYKYDNVYNVIAPKKFVTYQKIGQLVTDRFEIYTLLSIENSKISGQEPWPMKNVSQKSSHQLQGYLFKMRRNGHLNSEVFSLNKGLEWNVNGTSNDSSVALANSKLHPRVGQIVEELGRVESNRHYFFAGQVFMEQQWKLLTDELKLCNRTALITKELFAIKMAQKLKREIGLKYVFVGTDYLFMEQMAIELYGWIPINIWGNLEALKTSGIWKWWSNVIIQGNGDGKYRGTTSEMVVEKPTIDGNVIIIFYLFLVTSDRVNQVT</sequence>
<evidence type="ECO:0000313" key="4">
    <source>
        <dbReference type="Proteomes" id="UP001642540"/>
    </source>
</evidence>
<keyword evidence="1" id="KW-1133">Transmembrane helix</keyword>
<comment type="caution">
    <text evidence="3">The sequence shown here is derived from an EMBL/GenBank/DDBJ whole genome shotgun (WGS) entry which is preliminary data.</text>
</comment>
<keyword evidence="1" id="KW-0472">Membrane</keyword>
<dbReference type="EMBL" id="CAXLJM020000156">
    <property type="protein sequence ID" value="CAL8143414.1"/>
    <property type="molecule type" value="Genomic_DNA"/>
</dbReference>
<keyword evidence="4" id="KW-1185">Reference proteome</keyword>
<organism evidence="3 4">
    <name type="scientific">Orchesella dallaii</name>
    <dbReference type="NCBI Taxonomy" id="48710"/>
    <lineage>
        <taxon>Eukaryota</taxon>
        <taxon>Metazoa</taxon>
        <taxon>Ecdysozoa</taxon>
        <taxon>Arthropoda</taxon>
        <taxon>Hexapoda</taxon>
        <taxon>Collembola</taxon>
        <taxon>Entomobryomorpha</taxon>
        <taxon>Entomobryoidea</taxon>
        <taxon>Orchesellidae</taxon>
        <taxon>Orchesellinae</taxon>
        <taxon>Orchesella</taxon>
    </lineage>
</organism>
<evidence type="ECO:0000256" key="2">
    <source>
        <dbReference type="SAM" id="SignalP"/>
    </source>
</evidence>
<name>A0ABP1S401_9HEXA</name>
<accession>A0ABP1S401</accession>
<reference evidence="3 4" key="1">
    <citation type="submission" date="2024-08" db="EMBL/GenBank/DDBJ databases">
        <authorList>
            <person name="Cucini C."/>
            <person name="Frati F."/>
        </authorList>
    </citation>
    <scope>NUCLEOTIDE SEQUENCE [LARGE SCALE GENOMIC DNA]</scope>
</reference>
<gene>
    <name evidence="3" type="ORF">ODALV1_LOCUS29550</name>
</gene>
<feature type="signal peptide" evidence="2">
    <location>
        <begin position="1"/>
        <end position="20"/>
    </location>
</feature>
<keyword evidence="1" id="KW-0812">Transmembrane</keyword>
<evidence type="ECO:0000313" key="3">
    <source>
        <dbReference type="EMBL" id="CAL8143414.1"/>
    </source>
</evidence>